<sequence length="58" mass="7104">MLRRRHWPCPFQLTTRVPQENIRKVVKTPLSQHPWHEWEMAKTLSSWAVTRQCLRQSH</sequence>
<reference evidence="2" key="1">
    <citation type="journal article" date="2013" name="Mol. Plant Microbe Interact.">
        <title>Global aspects of pacC regulation of pathogenicity genes in Colletotrichum gloeosporioides as revealed by transcriptome analysis.</title>
        <authorList>
            <person name="Alkan N."/>
            <person name="Meng X."/>
            <person name="Friedlander G."/>
            <person name="Reuveni E."/>
            <person name="Sukno S."/>
            <person name="Sherman A."/>
            <person name="Thon M."/>
            <person name="Fluhr R."/>
            <person name="Prusky D."/>
        </authorList>
    </citation>
    <scope>NUCLEOTIDE SEQUENCE [LARGE SCALE GENOMIC DNA]</scope>
    <source>
        <strain evidence="2">Cg-14</strain>
    </source>
</reference>
<gene>
    <name evidence="1" type="ORF">CGLO_16341</name>
</gene>
<protein>
    <submittedName>
        <fullName evidence="1">Uncharacterized protein</fullName>
    </submittedName>
</protein>
<evidence type="ECO:0000313" key="2">
    <source>
        <dbReference type="Proteomes" id="UP000015530"/>
    </source>
</evidence>
<dbReference type="AlphaFoldDB" id="T0KZW3"/>
<dbReference type="HOGENOM" id="CLU_2978979_0_0_1"/>
<evidence type="ECO:0000313" key="1">
    <source>
        <dbReference type="EMBL" id="EQB44866.1"/>
    </source>
</evidence>
<dbReference type="EMBL" id="AMYD01003876">
    <property type="protein sequence ID" value="EQB44866.1"/>
    <property type="molecule type" value="Genomic_DNA"/>
</dbReference>
<comment type="caution">
    <text evidence="1">The sequence shown here is derived from an EMBL/GenBank/DDBJ whole genome shotgun (WGS) entry which is preliminary data.</text>
</comment>
<name>T0KZW3_COLGC</name>
<organism evidence="1 2">
    <name type="scientific">Colletotrichum gloeosporioides (strain Cg-14)</name>
    <name type="common">Anthracnose fungus</name>
    <name type="synonym">Glomerella cingulata</name>
    <dbReference type="NCBI Taxonomy" id="1237896"/>
    <lineage>
        <taxon>Eukaryota</taxon>
        <taxon>Fungi</taxon>
        <taxon>Dikarya</taxon>
        <taxon>Ascomycota</taxon>
        <taxon>Pezizomycotina</taxon>
        <taxon>Sordariomycetes</taxon>
        <taxon>Hypocreomycetidae</taxon>
        <taxon>Glomerellales</taxon>
        <taxon>Glomerellaceae</taxon>
        <taxon>Colletotrichum</taxon>
        <taxon>Colletotrichum gloeosporioides species complex</taxon>
    </lineage>
</organism>
<accession>T0KZW3</accession>
<proteinExistence type="predicted"/>
<dbReference type="Proteomes" id="UP000015530">
    <property type="component" value="Unassembled WGS sequence"/>
</dbReference>